<dbReference type="InterPro" id="IPR036890">
    <property type="entry name" value="HATPase_C_sf"/>
</dbReference>
<evidence type="ECO:0000313" key="11">
    <source>
        <dbReference type="EMBL" id="MCZ9295978.1"/>
    </source>
</evidence>
<dbReference type="InterPro" id="IPR011712">
    <property type="entry name" value="Sig_transdc_His_kin_sub3_dim/P"/>
</dbReference>
<evidence type="ECO:0000259" key="10">
    <source>
        <dbReference type="Pfam" id="PF07730"/>
    </source>
</evidence>
<feature type="transmembrane region" description="Helical" evidence="9">
    <location>
        <begin position="26"/>
        <end position="45"/>
    </location>
</feature>
<organism evidence="11 12">
    <name type="scientific">Corynebacterium yonathiae</name>
    <dbReference type="NCBI Taxonomy" id="2913504"/>
    <lineage>
        <taxon>Bacteria</taxon>
        <taxon>Bacillati</taxon>
        <taxon>Actinomycetota</taxon>
        <taxon>Actinomycetes</taxon>
        <taxon>Mycobacteriales</taxon>
        <taxon>Corynebacteriaceae</taxon>
        <taxon>Corynebacterium</taxon>
    </lineage>
</organism>
<evidence type="ECO:0000256" key="3">
    <source>
        <dbReference type="ARBA" id="ARBA00022553"/>
    </source>
</evidence>
<dbReference type="GO" id="GO:0046983">
    <property type="term" value="F:protein dimerization activity"/>
    <property type="evidence" value="ECO:0007669"/>
    <property type="project" value="InterPro"/>
</dbReference>
<name>A0A9X3M093_9CORY</name>
<dbReference type="PANTHER" id="PTHR24421">
    <property type="entry name" value="NITRATE/NITRITE SENSOR PROTEIN NARX-RELATED"/>
    <property type="match status" value="1"/>
</dbReference>
<dbReference type="Pfam" id="PF07730">
    <property type="entry name" value="HisKA_3"/>
    <property type="match status" value="1"/>
</dbReference>
<dbReference type="Gene3D" id="1.20.5.1930">
    <property type="match status" value="1"/>
</dbReference>
<dbReference type="Proteomes" id="UP001146439">
    <property type="component" value="Unassembled WGS sequence"/>
</dbReference>
<keyword evidence="8" id="KW-0902">Two-component regulatory system</keyword>
<evidence type="ECO:0000256" key="6">
    <source>
        <dbReference type="ARBA" id="ARBA00022777"/>
    </source>
</evidence>
<dbReference type="InterPro" id="IPR050482">
    <property type="entry name" value="Sensor_HK_TwoCompSys"/>
</dbReference>
<evidence type="ECO:0000256" key="8">
    <source>
        <dbReference type="ARBA" id="ARBA00023012"/>
    </source>
</evidence>
<keyword evidence="3" id="KW-0597">Phosphoprotein</keyword>
<evidence type="ECO:0000256" key="2">
    <source>
        <dbReference type="ARBA" id="ARBA00012438"/>
    </source>
</evidence>
<evidence type="ECO:0000256" key="9">
    <source>
        <dbReference type="SAM" id="Phobius"/>
    </source>
</evidence>
<dbReference type="GO" id="GO:0005524">
    <property type="term" value="F:ATP binding"/>
    <property type="evidence" value="ECO:0007669"/>
    <property type="project" value="UniProtKB-KW"/>
</dbReference>
<keyword evidence="5" id="KW-0547">Nucleotide-binding</keyword>
<evidence type="ECO:0000256" key="5">
    <source>
        <dbReference type="ARBA" id="ARBA00022741"/>
    </source>
</evidence>
<proteinExistence type="predicted"/>
<comment type="caution">
    <text evidence="11">The sequence shown here is derived from an EMBL/GenBank/DDBJ whole genome shotgun (WGS) entry which is preliminary data.</text>
</comment>
<dbReference type="EC" id="2.7.13.3" evidence="2"/>
<dbReference type="EMBL" id="JAKMUZ010000008">
    <property type="protein sequence ID" value="MCZ9295978.1"/>
    <property type="molecule type" value="Genomic_DNA"/>
</dbReference>
<protein>
    <recommendedName>
        <fullName evidence="2">histidine kinase</fullName>
        <ecNumber evidence="2">2.7.13.3</ecNumber>
    </recommendedName>
</protein>
<dbReference type="RefSeq" id="WP_238801365.1">
    <property type="nucleotide sequence ID" value="NZ_JAKMUZ010000008.1"/>
</dbReference>
<dbReference type="Gene3D" id="3.30.565.10">
    <property type="entry name" value="Histidine kinase-like ATPase, C-terminal domain"/>
    <property type="match status" value="1"/>
</dbReference>
<dbReference type="GO" id="GO:0016020">
    <property type="term" value="C:membrane"/>
    <property type="evidence" value="ECO:0007669"/>
    <property type="project" value="InterPro"/>
</dbReference>
<keyword evidence="9" id="KW-0472">Membrane</keyword>
<gene>
    <name evidence="11" type="ORF">L8V22_05300</name>
</gene>
<evidence type="ECO:0000256" key="1">
    <source>
        <dbReference type="ARBA" id="ARBA00000085"/>
    </source>
</evidence>
<comment type="catalytic activity">
    <reaction evidence="1">
        <text>ATP + protein L-histidine = ADP + protein N-phospho-L-histidine.</text>
        <dbReference type="EC" id="2.7.13.3"/>
    </reaction>
</comment>
<dbReference type="SUPFAM" id="SSF55874">
    <property type="entry name" value="ATPase domain of HSP90 chaperone/DNA topoisomerase II/histidine kinase"/>
    <property type="match status" value="1"/>
</dbReference>
<keyword evidence="4" id="KW-0808">Transferase</keyword>
<feature type="transmembrane region" description="Helical" evidence="9">
    <location>
        <begin position="143"/>
        <end position="161"/>
    </location>
</feature>
<evidence type="ECO:0000256" key="4">
    <source>
        <dbReference type="ARBA" id="ARBA00022679"/>
    </source>
</evidence>
<dbReference type="PANTHER" id="PTHR24421:SF10">
    <property type="entry name" value="NITRATE_NITRITE SENSOR PROTEIN NARQ"/>
    <property type="match status" value="1"/>
</dbReference>
<reference evidence="11" key="1">
    <citation type="submission" date="2022-02" db="EMBL/GenBank/DDBJ databases">
        <title>Corynebacterium sp. from urogenital microbiome.</title>
        <authorList>
            <person name="Cappelli E.A."/>
            <person name="Ribeiro T.G."/>
            <person name="Peixe L."/>
        </authorList>
    </citation>
    <scope>NUCLEOTIDE SEQUENCE</scope>
    <source>
        <strain evidence="11">C21Ua_68</strain>
    </source>
</reference>
<feature type="transmembrane region" description="Helical" evidence="9">
    <location>
        <begin position="51"/>
        <end position="68"/>
    </location>
</feature>
<feature type="transmembrane region" description="Helical" evidence="9">
    <location>
        <begin position="80"/>
        <end position="109"/>
    </location>
</feature>
<keyword evidence="9" id="KW-1133">Transmembrane helix</keyword>
<accession>A0A9X3M093</accession>
<dbReference type="AlphaFoldDB" id="A0A9X3M093"/>
<sequence length="396" mass="43348">MDRIVSKPSQPPNYQRIRAAMTLQRTAALTAVICVALTLLGAFLTPIEHQLSAAILGLVFTVITTLGYRWPLGMSGAFIAAWLTATFLVRTPFICSVFLAPIFLAVVAYHGKHSRTIAIGLPLWICGLIDPETLELSIHPAPAFTWGMLISVGGVIGATFAHSANRYRSAMVEWNNDVKRRQSDLAETLHNSVVSTLTVNTMQLEALSLEYSTQPELAKKLDELSDSMRSTMSEVRALTKVLRNNIDGINDGMSFGSTTKPTSFAQLISEEEERLSRLNRSPIVEVTGEEFAPEFPQEILEPIAAITTEACLNAVKYSPPGAEILISVRPHMGWTVITITNPVAKPTSKNTEMSSGIGMSSMNRIAATIDARLDTDLESGNWQLNLFLPPTAHKRR</sequence>
<keyword evidence="7" id="KW-0067">ATP-binding</keyword>
<evidence type="ECO:0000256" key="7">
    <source>
        <dbReference type="ARBA" id="ARBA00022840"/>
    </source>
</evidence>
<dbReference type="GO" id="GO:0000155">
    <property type="term" value="F:phosphorelay sensor kinase activity"/>
    <property type="evidence" value="ECO:0007669"/>
    <property type="project" value="InterPro"/>
</dbReference>
<evidence type="ECO:0000313" key="12">
    <source>
        <dbReference type="Proteomes" id="UP001146439"/>
    </source>
</evidence>
<keyword evidence="9" id="KW-0812">Transmembrane</keyword>
<feature type="domain" description="Signal transduction histidine kinase subgroup 3 dimerisation and phosphoacceptor" evidence="10">
    <location>
        <begin position="185"/>
        <end position="244"/>
    </location>
</feature>
<keyword evidence="6 11" id="KW-0418">Kinase</keyword>